<protein>
    <submittedName>
        <fullName evidence="4">Nose resistant to fluoxetine protein 6</fullName>
    </submittedName>
</protein>
<dbReference type="AlphaFoldDB" id="A0A5B7DUJ4"/>
<feature type="signal peptide" evidence="2">
    <location>
        <begin position="1"/>
        <end position="18"/>
    </location>
</feature>
<feature type="transmembrane region" description="Helical" evidence="1">
    <location>
        <begin position="366"/>
        <end position="387"/>
    </location>
</feature>
<feature type="chain" id="PRO_5022672104" evidence="2">
    <location>
        <begin position="19"/>
        <end position="562"/>
    </location>
</feature>
<keyword evidence="1" id="KW-0472">Membrane</keyword>
<comment type="caution">
    <text evidence="4">The sequence shown here is derived from an EMBL/GenBank/DDBJ whole genome shotgun (WGS) entry which is preliminary data.</text>
</comment>
<feature type="transmembrane region" description="Helical" evidence="1">
    <location>
        <begin position="298"/>
        <end position="321"/>
    </location>
</feature>
<accession>A0A5B7DUJ4</accession>
<evidence type="ECO:0000313" key="4">
    <source>
        <dbReference type="EMBL" id="MPC24985.1"/>
    </source>
</evidence>
<feature type="transmembrane region" description="Helical" evidence="1">
    <location>
        <begin position="480"/>
        <end position="498"/>
    </location>
</feature>
<keyword evidence="1" id="KW-1133">Transmembrane helix</keyword>
<dbReference type="Pfam" id="PF20146">
    <property type="entry name" value="NRF"/>
    <property type="match status" value="1"/>
</dbReference>
<keyword evidence="1" id="KW-0812">Transmembrane</keyword>
<feature type="transmembrane region" description="Helical" evidence="1">
    <location>
        <begin position="333"/>
        <end position="354"/>
    </location>
</feature>
<dbReference type="PANTHER" id="PTHR11161">
    <property type="entry name" value="O-ACYLTRANSFERASE"/>
    <property type="match status" value="1"/>
</dbReference>
<organism evidence="4 5">
    <name type="scientific">Portunus trituberculatus</name>
    <name type="common">Swimming crab</name>
    <name type="synonym">Neptunus trituberculatus</name>
    <dbReference type="NCBI Taxonomy" id="210409"/>
    <lineage>
        <taxon>Eukaryota</taxon>
        <taxon>Metazoa</taxon>
        <taxon>Ecdysozoa</taxon>
        <taxon>Arthropoda</taxon>
        <taxon>Crustacea</taxon>
        <taxon>Multicrustacea</taxon>
        <taxon>Malacostraca</taxon>
        <taxon>Eumalacostraca</taxon>
        <taxon>Eucarida</taxon>
        <taxon>Decapoda</taxon>
        <taxon>Pleocyemata</taxon>
        <taxon>Brachyura</taxon>
        <taxon>Eubrachyura</taxon>
        <taxon>Portunoidea</taxon>
        <taxon>Portunidae</taxon>
        <taxon>Portuninae</taxon>
        <taxon>Portunus</taxon>
    </lineage>
</organism>
<keyword evidence="2" id="KW-0732">Signal</keyword>
<dbReference type="InterPro" id="IPR052728">
    <property type="entry name" value="O2_lipid_transport_reg"/>
</dbReference>
<keyword evidence="5" id="KW-1185">Reference proteome</keyword>
<dbReference type="EMBL" id="VSRR010001400">
    <property type="protein sequence ID" value="MPC24985.1"/>
    <property type="molecule type" value="Genomic_DNA"/>
</dbReference>
<feature type="transmembrane region" description="Helical" evidence="1">
    <location>
        <begin position="399"/>
        <end position="417"/>
    </location>
</feature>
<dbReference type="Proteomes" id="UP000324222">
    <property type="component" value="Unassembled WGS sequence"/>
</dbReference>
<sequence>MGITQSLLMLLLFTSVNAAVGPAAVAHRAPSASLSDAQETLLNDAMRIMKPEMEAAQENSDLSLGVVQETAHKVLPPPLWKIFFEELPELMSKSNYKPEAQAEFESLPNFNWLEKLTLYYLPNTTNVSPECRRDVNAISAAIAKEDSWAQKMVDSWGKFSDGLLAGNTMQMGLLDECLLISVDSQDPDAHFRGQYCAVSIGMKPKSRQALEEGYEEEEEEEEERVEVMIPELHIANMKGVLKMALPYNIMATCIPSTCTKEEYRTSLVDQLNNSGLALSTLECQTKDLPTLRYNAADIIMIITLVVLGILVLVGTVADVWIQNSENREAAQGPLRYFIVFSFYTNLSKIFRINVKENEEVISCLHGIRALSMCWVVFAHSFLLSITASANKSLVTQWQAVLGWIVALATMSAVVFGLKDYNTLTMKPHEYVPAISILYGGLHRLAWGVAVAWMIYACHMGYGGPINSLLGHPIWQPLSRLTYPIFLIALNVQTIYYSYYSRLPIYFTPFYKLMETAGILLISSFGGVLLSLLAESPVLGLEKLLLRKPTTSTTTTTTTIKFT</sequence>
<feature type="transmembrane region" description="Helical" evidence="1">
    <location>
        <begin position="518"/>
        <end position="540"/>
    </location>
</feature>
<dbReference type="OrthoDB" id="207378at2759"/>
<evidence type="ECO:0000259" key="3">
    <source>
        <dbReference type="SMART" id="SM00703"/>
    </source>
</evidence>
<dbReference type="InterPro" id="IPR006621">
    <property type="entry name" value="Nose-resist-to-fluoxetine_N"/>
</dbReference>
<reference evidence="4 5" key="1">
    <citation type="submission" date="2019-05" db="EMBL/GenBank/DDBJ databases">
        <title>Another draft genome of Portunus trituberculatus and its Hox gene families provides insights of decapod evolution.</title>
        <authorList>
            <person name="Jeong J.-H."/>
            <person name="Song I."/>
            <person name="Kim S."/>
            <person name="Choi T."/>
            <person name="Kim D."/>
            <person name="Ryu S."/>
            <person name="Kim W."/>
        </authorList>
    </citation>
    <scope>NUCLEOTIDE SEQUENCE [LARGE SCALE GENOMIC DNA]</scope>
    <source>
        <tissue evidence="4">Muscle</tissue>
    </source>
</reference>
<evidence type="ECO:0000256" key="2">
    <source>
        <dbReference type="SAM" id="SignalP"/>
    </source>
</evidence>
<evidence type="ECO:0000313" key="5">
    <source>
        <dbReference type="Proteomes" id="UP000324222"/>
    </source>
</evidence>
<proteinExistence type="predicted"/>
<dbReference type="PANTHER" id="PTHR11161:SF0">
    <property type="entry name" value="O-ACYLTRANSFERASE LIKE PROTEIN"/>
    <property type="match status" value="1"/>
</dbReference>
<feature type="transmembrane region" description="Helical" evidence="1">
    <location>
        <begin position="437"/>
        <end position="459"/>
    </location>
</feature>
<evidence type="ECO:0000256" key="1">
    <source>
        <dbReference type="SAM" id="Phobius"/>
    </source>
</evidence>
<dbReference type="SMART" id="SM00703">
    <property type="entry name" value="NRF"/>
    <property type="match status" value="1"/>
</dbReference>
<name>A0A5B7DUJ4_PORTR</name>
<feature type="domain" description="Nose resistant-to-fluoxetine protein N-terminal" evidence="3">
    <location>
        <begin position="128"/>
        <end position="285"/>
    </location>
</feature>
<gene>
    <name evidence="4" type="primary">nrf-6_5</name>
    <name evidence="4" type="ORF">E2C01_018081</name>
</gene>